<comment type="caution">
    <text evidence="13">The sequence shown here is derived from an EMBL/GenBank/DDBJ whole genome shotgun (WGS) entry which is preliminary data.</text>
</comment>
<protein>
    <recommendedName>
        <fullName evidence="12">RING-type domain-containing protein</fullName>
    </recommendedName>
</protein>
<evidence type="ECO:0000256" key="6">
    <source>
        <dbReference type="ARBA" id="ARBA00022989"/>
    </source>
</evidence>
<dbReference type="InterPro" id="IPR001841">
    <property type="entry name" value="Znf_RING"/>
</dbReference>
<evidence type="ECO:0000256" key="11">
    <source>
        <dbReference type="SAM" id="Phobius"/>
    </source>
</evidence>
<dbReference type="GO" id="GO:0008270">
    <property type="term" value="F:zinc ion binding"/>
    <property type="evidence" value="ECO:0007669"/>
    <property type="project" value="UniProtKB-KW"/>
</dbReference>
<evidence type="ECO:0000256" key="8">
    <source>
        <dbReference type="ARBA" id="ARBA00024209"/>
    </source>
</evidence>
<dbReference type="CDD" id="cd16461">
    <property type="entry name" value="RING-H2_EL5-like"/>
    <property type="match status" value="1"/>
</dbReference>
<dbReference type="SMART" id="SM00184">
    <property type="entry name" value="RING"/>
    <property type="match status" value="1"/>
</dbReference>
<dbReference type="Proteomes" id="UP000639772">
    <property type="component" value="Unassembled WGS sequence"/>
</dbReference>
<evidence type="ECO:0000256" key="9">
    <source>
        <dbReference type="PROSITE-ProRule" id="PRU00175"/>
    </source>
</evidence>
<dbReference type="Pfam" id="PF13639">
    <property type="entry name" value="zf-RING_2"/>
    <property type="match status" value="1"/>
</dbReference>
<name>A0A835UQ53_VANPL</name>
<dbReference type="PANTHER" id="PTHR46905">
    <property type="entry name" value="RING-H2 FINGER PROTEIN ATL78"/>
    <property type="match status" value="1"/>
</dbReference>
<evidence type="ECO:0000256" key="4">
    <source>
        <dbReference type="ARBA" id="ARBA00022723"/>
    </source>
</evidence>
<feature type="region of interest" description="Disordered" evidence="10">
    <location>
        <begin position="1"/>
        <end position="26"/>
    </location>
</feature>
<dbReference type="GO" id="GO:0016740">
    <property type="term" value="F:transferase activity"/>
    <property type="evidence" value="ECO:0007669"/>
    <property type="project" value="UniProtKB-KW"/>
</dbReference>
<organism evidence="13 14">
    <name type="scientific">Vanilla planifolia</name>
    <name type="common">Vanilla</name>
    <dbReference type="NCBI Taxonomy" id="51239"/>
    <lineage>
        <taxon>Eukaryota</taxon>
        <taxon>Viridiplantae</taxon>
        <taxon>Streptophyta</taxon>
        <taxon>Embryophyta</taxon>
        <taxon>Tracheophyta</taxon>
        <taxon>Spermatophyta</taxon>
        <taxon>Magnoliopsida</taxon>
        <taxon>Liliopsida</taxon>
        <taxon>Asparagales</taxon>
        <taxon>Orchidaceae</taxon>
        <taxon>Vanilloideae</taxon>
        <taxon>Vanilleae</taxon>
        <taxon>Vanilla</taxon>
    </lineage>
</organism>
<comment type="subcellular location">
    <subcellularLocation>
        <location evidence="1">Membrane</location>
        <topology evidence="1">Single-pass membrane protein</topology>
    </subcellularLocation>
</comment>
<dbReference type="InterPro" id="IPR013083">
    <property type="entry name" value="Znf_RING/FYVE/PHD"/>
</dbReference>
<feature type="domain" description="RING-type" evidence="12">
    <location>
        <begin position="118"/>
        <end position="160"/>
    </location>
</feature>
<evidence type="ECO:0000313" key="14">
    <source>
        <dbReference type="Proteomes" id="UP000639772"/>
    </source>
</evidence>
<reference evidence="13 14" key="1">
    <citation type="journal article" date="2020" name="Nat. Food">
        <title>A phased Vanilla planifolia genome enables genetic improvement of flavour and production.</title>
        <authorList>
            <person name="Hasing T."/>
            <person name="Tang H."/>
            <person name="Brym M."/>
            <person name="Khazi F."/>
            <person name="Huang T."/>
            <person name="Chambers A.H."/>
        </authorList>
    </citation>
    <scope>NUCLEOTIDE SEQUENCE [LARGE SCALE GENOMIC DNA]</scope>
    <source>
        <tissue evidence="13">Leaf</tissue>
    </source>
</reference>
<accession>A0A835UQ53</accession>
<dbReference type="PANTHER" id="PTHR46905:SF22">
    <property type="entry name" value="RING-TYPE E3 UBIQUITIN TRANSFERASE"/>
    <property type="match status" value="1"/>
</dbReference>
<comment type="similarity">
    <text evidence="8">Belongs to the RING-type zinc finger family. ATL subfamily.</text>
</comment>
<dbReference type="EMBL" id="JADCNM010000008">
    <property type="protein sequence ID" value="KAG0471534.1"/>
    <property type="molecule type" value="Genomic_DNA"/>
</dbReference>
<keyword evidence="9" id="KW-0863">Zinc-finger</keyword>
<feature type="transmembrane region" description="Helical" evidence="11">
    <location>
        <begin position="34"/>
        <end position="54"/>
    </location>
</feature>
<proteinExistence type="inferred from homology"/>
<evidence type="ECO:0000256" key="10">
    <source>
        <dbReference type="SAM" id="MobiDB-lite"/>
    </source>
</evidence>
<keyword evidence="4" id="KW-0479">Metal-binding</keyword>
<keyword evidence="6 11" id="KW-1133">Transmembrane helix</keyword>
<evidence type="ECO:0000256" key="5">
    <source>
        <dbReference type="ARBA" id="ARBA00022833"/>
    </source>
</evidence>
<evidence type="ECO:0000256" key="2">
    <source>
        <dbReference type="ARBA" id="ARBA00022679"/>
    </source>
</evidence>
<gene>
    <name evidence="13" type="ORF">HPP92_016080</name>
</gene>
<dbReference type="GO" id="GO:0016567">
    <property type="term" value="P:protein ubiquitination"/>
    <property type="evidence" value="ECO:0007669"/>
    <property type="project" value="InterPro"/>
</dbReference>
<dbReference type="SUPFAM" id="SSF57850">
    <property type="entry name" value="RING/U-box"/>
    <property type="match status" value="1"/>
</dbReference>
<keyword evidence="7 11" id="KW-0472">Membrane</keyword>
<keyword evidence="5" id="KW-0862">Zinc</keyword>
<evidence type="ECO:0000256" key="1">
    <source>
        <dbReference type="ARBA" id="ARBA00004167"/>
    </source>
</evidence>
<dbReference type="OrthoDB" id="8062037at2759"/>
<evidence type="ECO:0000256" key="7">
    <source>
        <dbReference type="ARBA" id="ARBA00023136"/>
    </source>
</evidence>
<evidence type="ECO:0000313" key="13">
    <source>
        <dbReference type="EMBL" id="KAG0471534.1"/>
    </source>
</evidence>
<keyword evidence="3 11" id="KW-0812">Transmembrane</keyword>
<dbReference type="AlphaFoldDB" id="A0A835UQ53"/>
<dbReference type="PROSITE" id="PS50089">
    <property type="entry name" value="ZF_RING_2"/>
    <property type="match status" value="1"/>
</dbReference>
<keyword evidence="2" id="KW-0808">Transferase</keyword>
<dbReference type="InterPro" id="IPR044602">
    <property type="entry name" value="ATL10/ATL72-79-like"/>
</dbReference>
<evidence type="ECO:0000259" key="12">
    <source>
        <dbReference type="PROSITE" id="PS50089"/>
    </source>
</evidence>
<evidence type="ECO:0000256" key="3">
    <source>
        <dbReference type="ARBA" id="ARBA00022692"/>
    </source>
</evidence>
<dbReference type="GO" id="GO:0016020">
    <property type="term" value="C:membrane"/>
    <property type="evidence" value="ECO:0007669"/>
    <property type="project" value="UniProtKB-SubCell"/>
</dbReference>
<dbReference type="Gene3D" id="3.30.40.10">
    <property type="entry name" value="Zinc/RING finger domain, C3HC4 (zinc finger)"/>
    <property type="match status" value="1"/>
</dbReference>
<sequence length="174" mass="18363">MENQPFNTLLTSPAPPPTPQPTEAHSSAVSPNTAVVLVAIACALVCAIGLNSTLKCVLRCTWRTITEPAGWIAARRLNAGMRREAVLALPIAIYAVPPTSSAGDSSTSAVAAGTAVGCPICLSDLTDGEKVRVLPECRHRFHVGCIDTWLLSHSSCPTCRWRISSTPPPLPEIV</sequence>